<evidence type="ECO:0000256" key="1">
    <source>
        <dbReference type="ARBA" id="ARBA00004651"/>
    </source>
</evidence>
<name>A0ABV9CLC3_9ACTN</name>
<feature type="transmembrane region" description="Helical" evidence="8">
    <location>
        <begin position="176"/>
        <end position="196"/>
    </location>
</feature>
<accession>A0ABV9CLC3</accession>
<reference evidence="10" key="1">
    <citation type="journal article" date="2019" name="Int. J. Syst. Evol. Microbiol.">
        <title>The Global Catalogue of Microorganisms (GCM) 10K type strain sequencing project: providing services to taxonomists for standard genome sequencing and annotation.</title>
        <authorList>
            <consortium name="The Broad Institute Genomics Platform"/>
            <consortium name="The Broad Institute Genome Sequencing Center for Infectious Disease"/>
            <person name="Wu L."/>
            <person name="Ma J."/>
        </authorList>
    </citation>
    <scope>NUCLEOTIDE SEQUENCE [LARGE SCALE GENOMIC DNA]</scope>
    <source>
        <strain evidence="10">CGMCC 4.7132</strain>
    </source>
</reference>
<protein>
    <submittedName>
        <fullName evidence="9">NrfD/PsrC family molybdoenzyme membrane anchor subunit</fullName>
    </submittedName>
</protein>
<dbReference type="InterPro" id="IPR005614">
    <property type="entry name" value="NrfD-like"/>
</dbReference>
<dbReference type="RefSeq" id="WP_380843731.1">
    <property type="nucleotide sequence ID" value="NZ_JBHSFP010000018.1"/>
</dbReference>
<evidence type="ECO:0000313" key="10">
    <source>
        <dbReference type="Proteomes" id="UP001596004"/>
    </source>
</evidence>
<dbReference type="EMBL" id="JBHSFP010000018">
    <property type="protein sequence ID" value="MFC4533871.1"/>
    <property type="molecule type" value="Genomic_DNA"/>
</dbReference>
<keyword evidence="10" id="KW-1185">Reference proteome</keyword>
<dbReference type="PANTHER" id="PTHR34856:SF2">
    <property type="entry name" value="PROTEIN NRFD"/>
    <property type="match status" value="1"/>
</dbReference>
<keyword evidence="6 8" id="KW-0472">Membrane</keyword>
<comment type="caution">
    <text evidence="9">The sequence shown here is derived from an EMBL/GenBank/DDBJ whole genome shotgun (WGS) entry which is preliminary data.</text>
</comment>
<evidence type="ECO:0000256" key="5">
    <source>
        <dbReference type="ARBA" id="ARBA00022989"/>
    </source>
</evidence>
<dbReference type="Gene3D" id="1.20.1630.10">
    <property type="entry name" value="Formate dehydrogenase/DMSO reductase domain"/>
    <property type="match status" value="1"/>
</dbReference>
<feature type="transmembrane region" description="Helical" evidence="8">
    <location>
        <begin position="71"/>
        <end position="89"/>
    </location>
</feature>
<dbReference type="Proteomes" id="UP001596004">
    <property type="component" value="Unassembled WGS sequence"/>
</dbReference>
<dbReference type="InterPro" id="IPR052049">
    <property type="entry name" value="Electron_transfer_protein"/>
</dbReference>
<feature type="region of interest" description="Disordered" evidence="7">
    <location>
        <begin position="303"/>
        <end position="325"/>
    </location>
</feature>
<evidence type="ECO:0000256" key="7">
    <source>
        <dbReference type="SAM" id="MobiDB-lite"/>
    </source>
</evidence>
<organism evidence="9 10">
    <name type="scientific">Sphaerisporangium dianthi</name>
    <dbReference type="NCBI Taxonomy" id="1436120"/>
    <lineage>
        <taxon>Bacteria</taxon>
        <taxon>Bacillati</taxon>
        <taxon>Actinomycetota</taxon>
        <taxon>Actinomycetes</taxon>
        <taxon>Streptosporangiales</taxon>
        <taxon>Streptosporangiaceae</taxon>
        <taxon>Sphaerisporangium</taxon>
    </lineage>
</organism>
<keyword evidence="3" id="KW-1003">Cell membrane</keyword>
<proteinExistence type="inferred from homology"/>
<evidence type="ECO:0000256" key="6">
    <source>
        <dbReference type="ARBA" id="ARBA00023136"/>
    </source>
</evidence>
<feature type="transmembrane region" description="Helical" evidence="8">
    <location>
        <begin position="37"/>
        <end position="59"/>
    </location>
</feature>
<feature type="transmembrane region" description="Helical" evidence="8">
    <location>
        <begin position="139"/>
        <end position="164"/>
    </location>
</feature>
<evidence type="ECO:0000256" key="2">
    <source>
        <dbReference type="ARBA" id="ARBA00008929"/>
    </source>
</evidence>
<evidence type="ECO:0000313" key="9">
    <source>
        <dbReference type="EMBL" id="MFC4533871.1"/>
    </source>
</evidence>
<dbReference type="Pfam" id="PF03916">
    <property type="entry name" value="NrfD"/>
    <property type="match status" value="1"/>
</dbReference>
<comment type="similarity">
    <text evidence="2">Belongs to the NrfD family.</text>
</comment>
<keyword evidence="5 8" id="KW-1133">Transmembrane helix</keyword>
<evidence type="ECO:0000256" key="3">
    <source>
        <dbReference type="ARBA" id="ARBA00022475"/>
    </source>
</evidence>
<comment type="subcellular location">
    <subcellularLocation>
        <location evidence="1">Cell membrane</location>
        <topology evidence="1">Multi-pass membrane protein</topology>
    </subcellularLocation>
</comment>
<evidence type="ECO:0000256" key="4">
    <source>
        <dbReference type="ARBA" id="ARBA00022692"/>
    </source>
</evidence>
<keyword evidence="4 8" id="KW-0812">Transmembrane</keyword>
<evidence type="ECO:0000256" key="8">
    <source>
        <dbReference type="SAM" id="Phobius"/>
    </source>
</evidence>
<feature type="transmembrane region" description="Helical" evidence="8">
    <location>
        <begin position="110"/>
        <end position="127"/>
    </location>
</feature>
<sequence>MTTRARADGQATHMAEEFASYYDRRILKPPVWHERYIAGYLYLGGLAGASSALAAGGQLTGRPGLARATKVAALTGITLSMVALVADLGRPARFVNMLRVVKPTSPMNMGSWLLAAYAPLVGVSALTDLTGRYAAVGRAAGYGAAVLGPAVGTYTAVLIADTAVPAWHEGHREMPFLFAGSAMATAAGAALLTAPAAENAPARHAAVIGAALELVAGRLMRRRMGMVAEAYERGRPGTLCRAGEALSLVGALGALAAGRVARARTTGGSAGPGGTGLGGTGLGGIGLGGARLGGAGLGGVARRRGAGRHGAGRHGAGRRGAGRAGTGRERALAAVSGAALLAAAACVRFGVYSAGVASTEDPRYTVIPQRAHLSTPPG</sequence>
<dbReference type="PANTHER" id="PTHR34856">
    <property type="entry name" value="PROTEIN NRFD"/>
    <property type="match status" value="1"/>
</dbReference>
<gene>
    <name evidence="9" type="primary">nrfD</name>
    <name evidence="9" type="ORF">ACFO60_24175</name>
</gene>
<feature type="compositionally biased region" description="Basic residues" evidence="7">
    <location>
        <begin position="303"/>
        <end position="321"/>
    </location>
</feature>